<evidence type="ECO:0000256" key="2">
    <source>
        <dbReference type="SAM" id="MobiDB-lite"/>
    </source>
</evidence>
<dbReference type="InterPro" id="IPR019734">
    <property type="entry name" value="TPR_rpt"/>
</dbReference>
<reference evidence="3 4" key="1">
    <citation type="submission" date="2020-09" db="EMBL/GenBank/DDBJ databases">
        <title>Complete genome sequence of altererythrobacter flavus SS-21NJ, isolated from Dongying oil sludge in Shandong province.</title>
        <authorList>
            <person name="Sun S."/>
            <person name="Zhang Z."/>
        </authorList>
    </citation>
    <scope>NUCLEOTIDE SEQUENCE [LARGE SCALE GENOMIC DNA]</scope>
    <source>
        <strain evidence="3 4">SS-21NJ</strain>
    </source>
</reference>
<dbReference type="Proteomes" id="UP000663637">
    <property type="component" value="Chromosome"/>
</dbReference>
<dbReference type="Gene3D" id="1.25.40.10">
    <property type="entry name" value="Tetratricopeptide repeat domain"/>
    <property type="match status" value="1"/>
</dbReference>
<accession>A0ABX7KEC1</accession>
<keyword evidence="4" id="KW-1185">Reference proteome</keyword>
<proteinExistence type="predicted"/>
<sequence>MRNRPARTRAEPDGPQRTPSALETCLDTARTAPEKAHAISVEWIKRTTGEQRAAGEHCLGVAAGNMGEWDAARAAFIAARADAEDTAFRTRMSALAGSAALASGDATGALVLLDTAKSENPLDPSVKGAIALDRASALVALDRTDDAISALSEARAAMPGDPQAWLLSATLARRTGDLATAQAQIEKAVSLDPRDPAIGLEAGVIAVLAGHSEAARKSWQSVLETAPDSEQAQTAKGYLAQLEEATQ</sequence>
<keyword evidence="1" id="KW-0802">TPR repeat</keyword>
<evidence type="ECO:0000313" key="4">
    <source>
        <dbReference type="Proteomes" id="UP000663637"/>
    </source>
</evidence>
<feature type="repeat" description="TPR" evidence="1">
    <location>
        <begin position="162"/>
        <end position="195"/>
    </location>
</feature>
<dbReference type="EMBL" id="CP061510">
    <property type="protein sequence ID" value="QSB45972.1"/>
    <property type="molecule type" value="Genomic_DNA"/>
</dbReference>
<dbReference type="Pfam" id="PF13432">
    <property type="entry name" value="TPR_16"/>
    <property type="match status" value="2"/>
</dbReference>
<evidence type="ECO:0000256" key="1">
    <source>
        <dbReference type="PROSITE-ProRule" id="PRU00339"/>
    </source>
</evidence>
<dbReference type="SUPFAM" id="SSF48452">
    <property type="entry name" value="TPR-like"/>
    <property type="match status" value="1"/>
</dbReference>
<gene>
    <name evidence="3" type="ORF">IDJ81_02205</name>
</gene>
<evidence type="ECO:0000313" key="3">
    <source>
        <dbReference type="EMBL" id="QSB45972.1"/>
    </source>
</evidence>
<dbReference type="PROSITE" id="PS50005">
    <property type="entry name" value="TPR"/>
    <property type="match status" value="1"/>
</dbReference>
<dbReference type="InterPro" id="IPR011990">
    <property type="entry name" value="TPR-like_helical_dom_sf"/>
</dbReference>
<organism evidence="3 4">
    <name type="scientific">Tsuneonella flava</name>
    <dbReference type="NCBI Taxonomy" id="2055955"/>
    <lineage>
        <taxon>Bacteria</taxon>
        <taxon>Pseudomonadati</taxon>
        <taxon>Pseudomonadota</taxon>
        <taxon>Alphaproteobacteria</taxon>
        <taxon>Sphingomonadales</taxon>
        <taxon>Erythrobacteraceae</taxon>
        <taxon>Tsuneonella</taxon>
    </lineage>
</organism>
<name>A0ABX7KEC1_9SPHN</name>
<protein>
    <submittedName>
        <fullName evidence="3">Tetratricopeptide repeat protein</fullName>
    </submittedName>
</protein>
<feature type="region of interest" description="Disordered" evidence="2">
    <location>
        <begin position="1"/>
        <end position="21"/>
    </location>
</feature>